<feature type="transmembrane region" description="Helical" evidence="1">
    <location>
        <begin position="44"/>
        <end position="67"/>
    </location>
</feature>
<keyword evidence="3" id="KW-1185">Reference proteome</keyword>
<reference evidence="2" key="1">
    <citation type="submission" date="2023-01" db="EMBL/GenBank/DDBJ databases">
        <title>Complete genome sequence of Planctobacterium marinum strain Dej080120_11.</title>
        <authorList>
            <person name="Ueki S."/>
            <person name="Maruyama F."/>
        </authorList>
    </citation>
    <scope>NUCLEOTIDE SEQUENCE</scope>
    <source>
        <strain evidence="2">Dej080120_11</strain>
    </source>
</reference>
<sequence>MSVSQPKLPPNVRVMIGLCASPTLMVIGFLLYNLATAQWTEIGISTLIFSALGFFAYSIVITGRVPFLTKSSN</sequence>
<dbReference type="AlphaFoldDB" id="A0AA48HTA9"/>
<dbReference type="RefSeq" id="WP_338291417.1">
    <property type="nucleotide sequence ID" value="NZ_AP027272.1"/>
</dbReference>
<proteinExistence type="predicted"/>
<dbReference type="Proteomes" id="UP001333710">
    <property type="component" value="Chromosome"/>
</dbReference>
<accession>A0AA48HTA9</accession>
<evidence type="ECO:0000256" key="1">
    <source>
        <dbReference type="SAM" id="Phobius"/>
    </source>
</evidence>
<evidence type="ECO:0000313" key="3">
    <source>
        <dbReference type="Proteomes" id="UP001333710"/>
    </source>
</evidence>
<feature type="transmembrane region" description="Helical" evidence="1">
    <location>
        <begin position="12"/>
        <end position="32"/>
    </location>
</feature>
<organism evidence="2 3">
    <name type="scientific">Planctobacterium marinum</name>
    <dbReference type="NCBI Taxonomy" id="1631968"/>
    <lineage>
        <taxon>Bacteria</taxon>
        <taxon>Pseudomonadati</taxon>
        <taxon>Pseudomonadota</taxon>
        <taxon>Gammaproteobacteria</taxon>
        <taxon>Alteromonadales</taxon>
        <taxon>Alteromonadaceae</taxon>
        <taxon>Planctobacterium</taxon>
    </lineage>
</organism>
<gene>
    <name evidence="2" type="ORF">MACH26_09640</name>
</gene>
<keyword evidence="1" id="KW-1133">Transmembrane helix</keyword>
<keyword evidence="1" id="KW-0812">Transmembrane</keyword>
<protein>
    <submittedName>
        <fullName evidence="2">Uncharacterized protein</fullName>
    </submittedName>
</protein>
<keyword evidence="1" id="KW-0472">Membrane</keyword>
<name>A0AA48HTA9_9ALTE</name>
<dbReference type="KEGG" id="pmaw:MACH26_09640"/>
<evidence type="ECO:0000313" key="2">
    <source>
        <dbReference type="EMBL" id="BDX05443.1"/>
    </source>
</evidence>
<dbReference type="EMBL" id="AP027272">
    <property type="protein sequence ID" value="BDX05443.1"/>
    <property type="molecule type" value="Genomic_DNA"/>
</dbReference>